<feature type="compositionally biased region" description="Basic and acidic residues" evidence="1">
    <location>
        <begin position="223"/>
        <end position="233"/>
    </location>
</feature>
<dbReference type="SUPFAM" id="SSF50729">
    <property type="entry name" value="PH domain-like"/>
    <property type="match status" value="1"/>
</dbReference>
<comment type="caution">
    <text evidence="3">The sequence shown here is derived from an EMBL/GenBank/DDBJ whole genome shotgun (WGS) entry which is preliminary data.</text>
</comment>
<sequence length="542" mass="58049">MAALSSNSNNQHSQNIPPPDSSSAKNGAIWSKLRRLSSLAGRGGDGGDIITTEGFLFKMKRSAQVIKLSDWNRRYFTIEGDYLCWRHANDRSKPSGSVKISDIKGIKTIKQNKCAFVVKAGERTLYLRSETAGDADRWVRSIQMQVDLRTGGTSQGPKGEKNQRRSNGGMDKFDHMIREVEKSLEVLEKLDEESLSSKKKPRAKKGVGGGGGGRGGEGGGNRRQSEEDARNDESGAAWGGRLQFENDKSILEPVSPIPVSRDREGLVGSSDSPRGGDPELEHSNGSFGSVGSGRKGYSGGAKASPSASESSESHSPSGFNTVDYKNIKRGGAGGSSKSGGVSMARPANSPPERNRNKKQSMRKDHSSTPTMKNSGGRRSNEPASPDFSSPSSIVTSTMSEATPYSPIVTSKKKKKRDSGSSRGSRGRGSSSSQKKRDEWERFESSGEFSASFESEELNESPLKPKNLGGVGVGGRSGGQMQLEEFEDLEELEKMSNRNPATNIQWKKGGNRVSLVRSGDDGPIIGGGGGVGRASAKLHNNWA</sequence>
<feature type="compositionally biased region" description="Low complexity" evidence="1">
    <location>
        <begin position="300"/>
        <end position="318"/>
    </location>
</feature>
<keyword evidence="4" id="KW-1185">Reference proteome</keyword>
<feature type="region of interest" description="Disordered" evidence="1">
    <location>
        <begin position="147"/>
        <end position="173"/>
    </location>
</feature>
<dbReference type="PROSITE" id="PS50003">
    <property type="entry name" value="PH_DOMAIN"/>
    <property type="match status" value="1"/>
</dbReference>
<feature type="compositionally biased region" description="Low complexity" evidence="1">
    <location>
        <begin position="1"/>
        <end position="15"/>
    </location>
</feature>
<proteinExistence type="predicted"/>
<feature type="compositionally biased region" description="Gly residues" evidence="1">
    <location>
        <begin position="288"/>
        <end position="299"/>
    </location>
</feature>
<accession>A0A9W7FST6</accession>
<feature type="region of interest" description="Disordered" evidence="1">
    <location>
        <begin position="1"/>
        <end position="25"/>
    </location>
</feature>
<evidence type="ECO:0000313" key="4">
    <source>
        <dbReference type="Proteomes" id="UP001165122"/>
    </source>
</evidence>
<dbReference type="EMBL" id="BRXW01000287">
    <property type="protein sequence ID" value="GMI17333.1"/>
    <property type="molecule type" value="Genomic_DNA"/>
</dbReference>
<dbReference type="SMART" id="SM00233">
    <property type="entry name" value="PH"/>
    <property type="match status" value="1"/>
</dbReference>
<feature type="compositionally biased region" description="Polar residues" evidence="1">
    <location>
        <begin position="367"/>
        <end position="377"/>
    </location>
</feature>
<feature type="compositionally biased region" description="Low complexity" evidence="1">
    <location>
        <begin position="420"/>
        <end position="432"/>
    </location>
</feature>
<dbReference type="Proteomes" id="UP001165122">
    <property type="component" value="Unassembled WGS sequence"/>
</dbReference>
<feature type="region of interest" description="Disordered" evidence="1">
    <location>
        <begin position="521"/>
        <end position="542"/>
    </location>
</feature>
<feature type="compositionally biased region" description="Gly residues" evidence="1">
    <location>
        <begin position="468"/>
        <end position="477"/>
    </location>
</feature>
<feature type="compositionally biased region" description="Gly residues" evidence="1">
    <location>
        <begin position="206"/>
        <end position="221"/>
    </location>
</feature>
<feature type="domain" description="PH" evidence="2">
    <location>
        <begin position="49"/>
        <end position="147"/>
    </location>
</feature>
<dbReference type="InterPro" id="IPR001849">
    <property type="entry name" value="PH_domain"/>
</dbReference>
<protein>
    <recommendedName>
        <fullName evidence="2">PH domain-containing protein</fullName>
    </recommendedName>
</protein>
<evidence type="ECO:0000313" key="3">
    <source>
        <dbReference type="EMBL" id="GMI17333.1"/>
    </source>
</evidence>
<gene>
    <name evidence="3" type="ORF">TrLO_g705</name>
</gene>
<dbReference type="Gene3D" id="2.30.29.30">
    <property type="entry name" value="Pleckstrin-homology domain (PH domain)/Phosphotyrosine-binding domain (PTB)"/>
    <property type="match status" value="1"/>
</dbReference>
<evidence type="ECO:0000256" key="1">
    <source>
        <dbReference type="SAM" id="MobiDB-lite"/>
    </source>
</evidence>
<dbReference type="InterPro" id="IPR011993">
    <property type="entry name" value="PH-like_dom_sf"/>
</dbReference>
<reference evidence="4" key="1">
    <citation type="journal article" date="2023" name="Commun. Biol.">
        <title>Genome analysis of Parmales, the sister group of diatoms, reveals the evolutionary specialization of diatoms from phago-mixotrophs to photoautotrophs.</title>
        <authorList>
            <person name="Ban H."/>
            <person name="Sato S."/>
            <person name="Yoshikawa S."/>
            <person name="Yamada K."/>
            <person name="Nakamura Y."/>
            <person name="Ichinomiya M."/>
            <person name="Sato N."/>
            <person name="Blanc-Mathieu R."/>
            <person name="Endo H."/>
            <person name="Kuwata A."/>
            <person name="Ogata H."/>
        </authorList>
    </citation>
    <scope>NUCLEOTIDE SEQUENCE [LARGE SCALE GENOMIC DNA]</scope>
    <source>
        <strain evidence="4">NIES 3700</strain>
    </source>
</reference>
<evidence type="ECO:0000259" key="2">
    <source>
        <dbReference type="PROSITE" id="PS50003"/>
    </source>
</evidence>
<dbReference type="Pfam" id="PF00169">
    <property type="entry name" value="PH"/>
    <property type="match status" value="1"/>
</dbReference>
<dbReference type="AlphaFoldDB" id="A0A9W7FST6"/>
<feature type="region of interest" description="Disordered" evidence="1">
    <location>
        <begin position="192"/>
        <end position="477"/>
    </location>
</feature>
<dbReference type="OrthoDB" id="67516at2759"/>
<organism evidence="3 4">
    <name type="scientific">Triparma laevis f. longispina</name>
    <dbReference type="NCBI Taxonomy" id="1714387"/>
    <lineage>
        <taxon>Eukaryota</taxon>
        <taxon>Sar</taxon>
        <taxon>Stramenopiles</taxon>
        <taxon>Ochrophyta</taxon>
        <taxon>Bolidophyceae</taxon>
        <taxon>Parmales</taxon>
        <taxon>Triparmaceae</taxon>
        <taxon>Triparma</taxon>
    </lineage>
</organism>
<feature type="compositionally biased region" description="Basic and acidic residues" evidence="1">
    <location>
        <begin position="434"/>
        <end position="444"/>
    </location>
</feature>
<name>A0A9W7FST6_9STRA</name>
<feature type="compositionally biased region" description="Low complexity" evidence="1">
    <location>
        <begin position="384"/>
        <end position="399"/>
    </location>
</feature>